<protein>
    <submittedName>
        <fullName evidence="2">Uncharacterized protein</fullName>
    </submittedName>
</protein>
<organism evidence="2">
    <name type="scientific">Dichomitus squalens</name>
    <dbReference type="NCBI Taxonomy" id="114155"/>
    <lineage>
        <taxon>Eukaryota</taxon>
        <taxon>Fungi</taxon>
        <taxon>Dikarya</taxon>
        <taxon>Basidiomycota</taxon>
        <taxon>Agaricomycotina</taxon>
        <taxon>Agaricomycetes</taxon>
        <taxon>Polyporales</taxon>
        <taxon>Polyporaceae</taxon>
        <taxon>Dichomitus</taxon>
    </lineage>
</organism>
<dbReference type="EMBL" id="ML143540">
    <property type="protein sequence ID" value="TBU22470.1"/>
    <property type="molecule type" value="Genomic_DNA"/>
</dbReference>
<sequence>MGTEYKGLEVANLHPDTYTHYLAQVTNNRPLYNAMCAIWSTNDALTQVKTSLQHNKKVEQQLNVARHQLIKSFNATMDILTHSPIGSQIPNHWYELLPPLPSLITRTPIPVPAPSTQQDLGSDGDDNMDNDVMPILQPLTPPSYHSTH</sequence>
<evidence type="ECO:0000313" key="2">
    <source>
        <dbReference type="EMBL" id="TBU22470.1"/>
    </source>
</evidence>
<proteinExistence type="predicted"/>
<gene>
    <name evidence="2" type="ORF">BD311DRAFT_811467</name>
</gene>
<evidence type="ECO:0000256" key="1">
    <source>
        <dbReference type="SAM" id="MobiDB-lite"/>
    </source>
</evidence>
<dbReference type="AlphaFoldDB" id="A0A4Q9M666"/>
<reference evidence="2" key="1">
    <citation type="submission" date="2019-01" db="EMBL/GenBank/DDBJ databases">
        <title>Draft genome sequences of three monokaryotic isolates of the white-rot basidiomycete fungus Dichomitus squalens.</title>
        <authorList>
            <consortium name="DOE Joint Genome Institute"/>
            <person name="Lopez S.C."/>
            <person name="Andreopoulos B."/>
            <person name="Pangilinan J."/>
            <person name="Lipzen A."/>
            <person name="Riley R."/>
            <person name="Ahrendt S."/>
            <person name="Ng V."/>
            <person name="Barry K."/>
            <person name="Daum C."/>
            <person name="Grigoriev I.V."/>
            <person name="Hilden K.S."/>
            <person name="Makela M.R."/>
            <person name="de Vries R.P."/>
        </authorList>
    </citation>
    <scope>NUCLEOTIDE SEQUENCE [LARGE SCALE GENOMIC DNA]</scope>
    <source>
        <strain evidence="2">OM18370.1</strain>
    </source>
</reference>
<feature type="region of interest" description="Disordered" evidence="1">
    <location>
        <begin position="109"/>
        <end position="148"/>
    </location>
</feature>
<dbReference type="Proteomes" id="UP000292957">
    <property type="component" value="Unassembled WGS sequence"/>
</dbReference>
<name>A0A4Q9M666_9APHY</name>
<accession>A0A4Q9M666</accession>